<accession>A0A1M6LZ76</accession>
<dbReference type="EMBL" id="FRAB01000006">
    <property type="protein sequence ID" value="SHJ76495.1"/>
    <property type="molecule type" value="Genomic_DNA"/>
</dbReference>
<name>A0A1M6LZ76_9BURK</name>
<gene>
    <name evidence="1" type="ORF">SAMN05192548_100683</name>
</gene>
<dbReference type="AlphaFoldDB" id="A0A1M6LZ76"/>
<proteinExistence type="predicted"/>
<organism evidence="1 2">
    <name type="scientific">Paraburkholderia terricola</name>
    <dbReference type="NCBI Taxonomy" id="169427"/>
    <lineage>
        <taxon>Bacteria</taxon>
        <taxon>Pseudomonadati</taxon>
        <taxon>Pseudomonadota</taxon>
        <taxon>Betaproteobacteria</taxon>
        <taxon>Burkholderiales</taxon>
        <taxon>Burkholderiaceae</taxon>
        <taxon>Paraburkholderia</taxon>
    </lineage>
</organism>
<sequence>MLFVVDKSLWEGTAPESRRRGTARPAGRIGFKAKLLCVEHRCVKDDGFEAALPDLIKDEYCPKSARPESGMLKGSITTAVSGHGSVGAGAGVGYSW</sequence>
<dbReference type="RefSeq" id="WP_073428005.1">
    <property type="nucleotide sequence ID" value="NZ_CADFGY010000007.1"/>
</dbReference>
<reference evidence="1 2" key="1">
    <citation type="submission" date="2016-11" db="EMBL/GenBank/DDBJ databases">
        <authorList>
            <person name="Jaros S."/>
            <person name="Januszkiewicz K."/>
            <person name="Wedrychowicz H."/>
        </authorList>
    </citation>
    <scope>NUCLEOTIDE SEQUENCE [LARGE SCALE GENOMIC DNA]</scope>
    <source>
        <strain evidence="1 2">LMG 20594</strain>
    </source>
</reference>
<evidence type="ECO:0000313" key="1">
    <source>
        <dbReference type="EMBL" id="SHJ76495.1"/>
    </source>
</evidence>
<dbReference type="Proteomes" id="UP000184395">
    <property type="component" value="Unassembled WGS sequence"/>
</dbReference>
<protein>
    <submittedName>
        <fullName evidence="1">Uncharacterized protein</fullName>
    </submittedName>
</protein>
<evidence type="ECO:0000313" key="2">
    <source>
        <dbReference type="Proteomes" id="UP000184395"/>
    </source>
</evidence>